<evidence type="ECO:0000313" key="2">
    <source>
        <dbReference type="Proteomes" id="UP000199340"/>
    </source>
</evidence>
<reference evidence="1 2" key="1">
    <citation type="submission" date="2016-10" db="EMBL/GenBank/DDBJ databases">
        <authorList>
            <person name="de Groot N.N."/>
        </authorList>
    </citation>
    <scope>NUCLEOTIDE SEQUENCE [LARGE SCALE GENOMIC DNA]</scope>
    <source>
        <strain evidence="1 2">DSM 28010</strain>
    </source>
</reference>
<organism evidence="1 2">
    <name type="scientific">Lutimaribacter saemankumensis</name>
    <dbReference type="NCBI Taxonomy" id="490829"/>
    <lineage>
        <taxon>Bacteria</taxon>
        <taxon>Pseudomonadati</taxon>
        <taxon>Pseudomonadota</taxon>
        <taxon>Alphaproteobacteria</taxon>
        <taxon>Rhodobacterales</taxon>
        <taxon>Roseobacteraceae</taxon>
        <taxon>Lutimaribacter</taxon>
    </lineage>
</organism>
<dbReference type="AlphaFoldDB" id="A0A1G8QN99"/>
<dbReference type="Proteomes" id="UP000199340">
    <property type="component" value="Unassembled WGS sequence"/>
</dbReference>
<gene>
    <name evidence="1" type="ORF">SAMN05421850_1081</name>
</gene>
<accession>A0A1G8QN99</accession>
<dbReference type="EMBL" id="FNEB01000008">
    <property type="protein sequence ID" value="SDJ05580.1"/>
    <property type="molecule type" value="Genomic_DNA"/>
</dbReference>
<proteinExistence type="predicted"/>
<name>A0A1G8QN99_9RHOB</name>
<sequence>MSLYDGPRDVTQHLKQLEKRCGLGETLDDRQQHHGWRAERDWAQRKEPDCEGCVEKSGRAIAAEVGNKILGWIRPLGKAL</sequence>
<protein>
    <submittedName>
        <fullName evidence="1">Uncharacterized protein</fullName>
    </submittedName>
</protein>
<keyword evidence="2" id="KW-1185">Reference proteome</keyword>
<evidence type="ECO:0000313" key="1">
    <source>
        <dbReference type="EMBL" id="SDJ05580.1"/>
    </source>
</evidence>